<keyword evidence="1" id="KW-0732">Signal</keyword>
<proteinExistence type="predicted"/>
<dbReference type="Gene3D" id="1.20.90.10">
    <property type="entry name" value="Phospholipase A2 domain"/>
    <property type="match status" value="1"/>
</dbReference>
<evidence type="ECO:0000313" key="2">
    <source>
        <dbReference type="EMBL" id="KAK3780504.1"/>
    </source>
</evidence>
<dbReference type="GO" id="GO:0006644">
    <property type="term" value="P:phospholipid metabolic process"/>
    <property type="evidence" value="ECO:0007669"/>
    <property type="project" value="InterPro"/>
</dbReference>
<dbReference type="EMBL" id="JAWDGP010002717">
    <property type="protein sequence ID" value="KAK3780504.1"/>
    <property type="molecule type" value="Genomic_DNA"/>
</dbReference>
<dbReference type="InterPro" id="IPR036444">
    <property type="entry name" value="PLipase_A2_dom_sf"/>
</dbReference>
<evidence type="ECO:0000256" key="1">
    <source>
        <dbReference type="SAM" id="SignalP"/>
    </source>
</evidence>
<reference evidence="2" key="1">
    <citation type="journal article" date="2023" name="G3 (Bethesda)">
        <title>A reference genome for the long-term kleptoplast-retaining sea slug Elysia crispata morphotype clarki.</title>
        <authorList>
            <person name="Eastman K.E."/>
            <person name="Pendleton A.L."/>
            <person name="Shaikh M.A."/>
            <person name="Suttiyut T."/>
            <person name="Ogas R."/>
            <person name="Tomko P."/>
            <person name="Gavelis G."/>
            <person name="Widhalm J.R."/>
            <person name="Wisecaver J.H."/>
        </authorList>
    </citation>
    <scope>NUCLEOTIDE SEQUENCE</scope>
    <source>
        <strain evidence="2">ECLA1</strain>
    </source>
</reference>
<dbReference type="Proteomes" id="UP001283361">
    <property type="component" value="Unassembled WGS sequence"/>
</dbReference>
<keyword evidence="3" id="KW-1185">Reference proteome</keyword>
<name>A0AAE1A361_9GAST</name>
<sequence>MNRTVRLKAVVRKHIYCKKASNNTEKNTMKTSMFRPLFALLTLLSLSSAASTPSDPCDREDANGCTTLPYTHFPFQKDFTPSCNRHDMCYGCAAKFGLTRKDCDDALLRNVVQTCRALSTPNSQDSQQKNGFFSFARKIRNFALTKTCKEVNSLLRGQNEAEVECKNNVKFLECIEVTLNAYAAVRSVGSFFYSKIPEGYCDKDFIPNCLPDIKNKDDN</sequence>
<gene>
    <name evidence="2" type="ORF">RRG08_012460</name>
</gene>
<feature type="chain" id="PRO_5042292927" evidence="1">
    <location>
        <begin position="50"/>
        <end position="219"/>
    </location>
</feature>
<organism evidence="2 3">
    <name type="scientific">Elysia crispata</name>
    <name type="common">lettuce slug</name>
    <dbReference type="NCBI Taxonomy" id="231223"/>
    <lineage>
        <taxon>Eukaryota</taxon>
        <taxon>Metazoa</taxon>
        <taxon>Spiralia</taxon>
        <taxon>Lophotrochozoa</taxon>
        <taxon>Mollusca</taxon>
        <taxon>Gastropoda</taxon>
        <taxon>Heterobranchia</taxon>
        <taxon>Euthyneura</taxon>
        <taxon>Panpulmonata</taxon>
        <taxon>Sacoglossa</taxon>
        <taxon>Placobranchoidea</taxon>
        <taxon>Plakobranchidae</taxon>
        <taxon>Elysia</taxon>
    </lineage>
</organism>
<dbReference type="AlphaFoldDB" id="A0AAE1A361"/>
<evidence type="ECO:0000313" key="3">
    <source>
        <dbReference type="Proteomes" id="UP001283361"/>
    </source>
</evidence>
<accession>A0AAE1A361</accession>
<protein>
    <submittedName>
        <fullName evidence="2">Uncharacterized protein</fullName>
    </submittedName>
</protein>
<feature type="signal peptide" evidence="1">
    <location>
        <begin position="1"/>
        <end position="49"/>
    </location>
</feature>
<dbReference type="GO" id="GO:0050482">
    <property type="term" value="P:arachidonate secretion"/>
    <property type="evidence" value="ECO:0007669"/>
    <property type="project" value="InterPro"/>
</dbReference>
<comment type="caution">
    <text evidence="2">The sequence shown here is derived from an EMBL/GenBank/DDBJ whole genome shotgun (WGS) entry which is preliminary data.</text>
</comment>
<dbReference type="SUPFAM" id="SSF48619">
    <property type="entry name" value="Phospholipase A2, PLA2"/>
    <property type="match status" value="1"/>
</dbReference>
<dbReference type="GO" id="GO:0004623">
    <property type="term" value="F:phospholipase A2 activity"/>
    <property type="evidence" value="ECO:0007669"/>
    <property type="project" value="InterPro"/>
</dbReference>